<reference evidence="2" key="1">
    <citation type="submission" date="2021-01" db="EMBL/GenBank/DDBJ databases">
        <title>Whole genome shotgun sequence of Actinoplanes tereljensis NBRC 105297.</title>
        <authorList>
            <person name="Komaki H."/>
            <person name="Tamura T."/>
        </authorList>
    </citation>
    <scope>NUCLEOTIDE SEQUENCE</scope>
    <source>
        <strain evidence="2">NBRC 105297</strain>
    </source>
</reference>
<keyword evidence="1" id="KW-0472">Membrane</keyword>
<accession>A0A919TW96</accession>
<keyword evidence="3" id="KW-1185">Reference proteome</keyword>
<keyword evidence="1" id="KW-1133">Transmembrane helix</keyword>
<dbReference type="AlphaFoldDB" id="A0A919TW96"/>
<proteinExistence type="predicted"/>
<keyword evidence="1" id="KW-0812">Transmembrane</keyword>
<name>A0A919TW96_9ACTN</name>
<evidence type="ECO:0000313" key="2">
    <source>
        <dbReference type="EMBL" id="GIF24861.1"/>
    </source>
</evidence>
<sequence length="296" mass="31355">MPRTGSGFGVCVDNPDNIRMFRIRWWLALPGALLLSAGLVLAHHDSLAARSTALRIPPPVGGVLPSAPPFPEPVSPRIGIATAPVNVRYSFDGGIDKPITDAEGGRELRPLAENGGALRLVPQGLGLAVAYPDRCTLASEENCPRAILEGFRDDSLNPGTRPMEYGASVLMTRGDLADGANVVQKGYSVGGVSQYKLQVDHRLGHPSCVIVGRRGGIYRAEPWLDVADGRWHSLTCTRAEGRLTMSVDGQPRASVRVPGRVAIANAEPLRIGGKGPAEGNDQFAGEIDNVFVSISG</sequence>
<dbReference type="SUPFAM" id="SSF49899">
    <property type="entry name" value="Concanavalin A-like lectins/glucanases"/>
    <property type="match status" value="1"/>
</dbReference>
<evidence type="ECO:0000256" key="1">
    <source>
        <dbReference type="SAM" id="Phobius"/>
    </source>
</evidence>
<comment type="caution">
    <text evidence="2">The sequence shown here is derived from an EMBL/GenBank/DDBJ whole genome shotgun (WGS) entry which is preliminary data.</text>
</comment>
<dbReference type="Pfam" id="PF13385">
    <property type="entry name" value="Laminin_G_3"/>
    <property type="match status" value="1"/>
</dbReference>
<dbReference type="EMBL" id="BOMY01000048">
    <property type="protein sequence ID" value="GIF24861.1"/>
    <property type="molecule type" value="Genomic_DNA"/>
</dbReference>
<dbReference type="Proteomes" id="UP000623608">
    <property type="component" value="Unassembled WGS sequence"/>
</dbReference>
<evidence type="ECO:0000313" key="3">
    <source>
        <dbReference type="Proteomes" id="UP000623608"/>
    </source>
</evidence>
<organism evidence="2 3">
    <name type="scientific">Paractinoplanes tereljensis</name>
    <dbReference type="NCBI Taxonomy" id="571912"/>
    <lineage>
        <taxon>Bacteria</taxon>
        <taxon>Bacillati</taxon>
        <taxon>Actinomycetota</taxon>
        <taxon>Actinomycetes</taxon>
        <taxon>Micromonosporales</taxon>
        <taxon>Micromonosporaceae</taxon>
        <taxon>Paractinoplanes</taxon>
    </lineage>
</organism>
<protein>
    <recommendedName>
        <fullName evidence="4">Concanavalin A-like lectin/glucanase superfamily protein</fullName>
    </recommendedName>
</protein>
<evidence type="ECO:0008006" key="4">
    <source>
        <dbReference type="Google" id="ProtNLM"/>
    </source>
</evidence>
<feature type="transmembrane region" description="Helical" evidence="1">
    <location>
        <begin position="23"/>
        <end position="42"/>
    </location>
</feature>
<dbReference type="Gene3D" id="2.60.120.200">
    <property type="match status" value="1"/>
</dbReference>
<dbReference type="InterPro" id="IPR013320">
    <property type="entry name" value="ConA-like_dom_sf"/>
</dbReference>
<gene>
    <name evidence="2" type="ORF">Ate02nite_75910</name>
</gene>